<dbReference type="GO" id="GO:0008902">
    <property type="term" value="F:hydroxymethylpyrimidine kinase activity"/>
    <property type="evidence" value="ECO:0007669"/>
    <property type="project" value="TreeGrafter"/>
</dbReference>
<proteinExistence type="predicted"/>
<accession>A0A3B1BEI1</accession>
<dbReference type="InterPro" id="IPR013749">
    <property type="entry name" value="PM/HMP-P_kinase-1"/>
</dbReference>
<reference evidence="2" key="1">
    <citation type="submission" date="2018-06" db="EMBL/GenBank/DDBJ databases">
        <authorList>
            <person name="Zhirakovskaya E."/>
        </authorList>
    </citation>
    <scope>NUCLEOTIDE SEQUENCE</scope>
</reference>
<protein>
    <submittedName>
        <fullName evidence="2">Hydroxymethylpyrimidine phosphate kinase ThiD</fullName>
        <ecNumber evidence="2">2.7.4.7</ecNumber>
    </submittedName>
</protein>
<dbReference type="EC" id="2.7.4.7" evidence="2"/>
<gene>
    <name evidence="2" type="ORF">MNBD_GAMMA25-68</name>
</gene>
<dbReference type="CDD" id="cd01169">
    <property type="entry name" value="HMPP_kinase"/>
    <property type="match status" value="1"/>
</dbReference>
<dbReference type="GO" id="GO:0008972">
    <property type="term" value="F:phosphomethylpyrimidine kinase activity"/>
    <property type="evidence" value="ECO:0007669"/>
    <property type="project" value="UniProtKB-EC"/>
</dbReference>
<dbReference type="EMBL" id="UOFY01000047">
    <property type="protein sequence ID" value="VAX10294.1"/>
    <property type="molecule type" value="Genomic_DNA"/>
</dbReference>
<keyword evidence="2" id="KW-0418">Kinase</keyword>
<evidence type="ECO:0000313" key="2">
    <source>
        <dbReference type="EMBL" id="VAX10294.1"/>
    </source>
</evidence>
<name>A0A3B1BEI1_9ZZZZ</name>
<dbReference type="GO" id="GO:0005829">
    <property type="term" value="C:cytosol"/>
    <property type="evidence" value="ECO:0007669"/>
    <property type="project" value="TreeGrafter"/>
</dbReference>
<evidence type="ECO:0000259" key="1">
    <source>
        <dbReference type="Pfam" id="PF08543"/>
    </source>
</evidence>
<dbReference type="InterPro" id="IPR029056">
    <property type="entry name" value="Ribokinase-like"/>
</dbReference>
<dbReference type="Pfam" id="PF08543">
    <property type="entry name" value="Phos_pyr_kin"/>
    <property type="match status" value="1"/>
</dbReference>
<dbReference type="AlphaFoldDB" id="A0A3B1BEI1"/>
<dbReference type="PANTHER" id="PTHR20858">
    <property type="entry name" value="PHOSPHOMETHYLPYRIMIDINE KINASE"/>
    <property type="match status" value="1"/>
</dbReference>
<dbReference type="Gene3D" id="3.40.1190.20">
    <property type="match status" value="1"/>
</dbReference>
<keyword evidence="2" id="KW-0808">Transferase</keyword>
<organism evidence="2">
    <name type="scientific">hydrothermal vent metagenome</name>
    <dbReference type="NCBI Taxonomy" id="652676"/>
    <lineage>
        <taxon>unclassified sequences</taxon>
        <taxon>metagenomes</taxon>
        <taxon>ecological metagenomes</taxon>
    </lineage>
</organism>
<dbReference type="PANTHER" id="PTHR20858:SF17">
    <property type="entry name" value="HYDROXYMETHYLPYRIMIDINE_PHOSPHOMETHYLPYRIMIDINE KINASE THI20-RELATED"/>
    <property type="match status" value="1"/>
</dbReference>
<sequence length="272" mass="29524">MSENSKLPVVMCFSGLDSTGGAGISADIEAIISMGCHPAPVITALTVQDSVRLSRYQATDSIIIEQARAVLEDMPVSTIKIGMLASIEHMENLHSLLLDYPEIPVILDPVLQAGGGGEMMEADGKDALCELLLPLTNVLTPNANEARLLAPQADNLDACAQEIMDDGCEMVLITGADEASSNVENRLYSGNRLQEVFSWDRLPHSYHGSGCTLTACIAALLAHGLEPFTAINEAQEYTWESLKHGWQPGMGQHIPNRLFWAREEAEEHLDQE</sequence>
<dbReference type="SUPFAM" id="SSF53613">
    <property type="entry name" value="Ribokinase-like"/>
    <property type="match status" value="1"/>
</dbReference>
<feature type="domain" description="Pyridoxamine kinase/Phosphomethylpyrimidine kinase" evidence="1">
    <location>
        <begin position="17"/>
        <end position="252"/>
    </location>
</feature>
<dbReference type="InterPro" id="IPR004399">
    <property type="entry name" value="HMP/HMP-P_kinase_dom"/>
</dbReference>
<dbReference type="GO" id="GO:0009228">
    <property type="term" value="P:thiamine biosynthetic process"/>
    <property type="evidence" value="ECO:0007669"/>
    <property type="project" value="InterPro"/>
</dbReference>